<comment type="caution">
    <text evidence="3">The sequence shown here is derived from an EMBL/GenBank/DDBJ whole genome shotgun (WGS) entry which is preliminary data.</text>
</comment>
<feature type="region of interest" description="Disordered" evidence="1">
    <location>
        <begin position="42"/>
        <end position="74"/>
    </location>
</feature>
<feature type="chain" id="PRO_5046314588" evidence="2">
    <location>
        <begin position="19"/>
        <end position="339"/>
    </location>
</feature>
<gene>
    <name evidence="3" type="ORF">J2X20_004082</name>
</gene>
<reference evidence="3 4" key="1">
    <citation type="submission" date="2023-07" db="EMBL/GenBank/DDBJ databases">
        <title>Sorghum-associated microbial communities from plants grown in Nebraska, USA.</title>
        <authorList>
            <person name="Schachtman D."/>
        </authorList>
    </citation>
    <scope>NUCLEOTIDE SEQUENCE [LARGE SCALE GENOMIC DNA]</scope>
    <source>
        <strain evidence="3 4">BE314</strain>
    </source>
</reference>
<accession>A0ABU1YRD0</accession>
<proteinExistence type="predicted"/>
<evidence type="ECO:0000256" key="1">
    <source>
        <dbReference type="SAM" id="MobiDB-lite"/>
    </source>
</evidence>
<keyword evidence="4" id="KW-1185">Reference proteome</keyword>
<sequence length="339" mass="36125">MKRLPACLMLAASTAATAADCVRIDDDALRLACYDKDAGRPPARTLPVAATPREPQKVPAAVPPPAAASSAEEEPSWLMSNLKIRDALEGSKKGASLTATREHGTTIYSLKAAALLDLGNRFLPEVAAMNGWSWNLGAQATKDTSQKKPVDGRVFKFGSTGDLFGGSPLVLLSSIDAESVVDHIAKTRDVGLRYAGMVVLPDSQILQGGTPYSRVRSGHYILPVVGLHLDRHREDGASSRMYGGHVGVGLSYFPGGPLWRLHLFGDAVRARDFHSNASTGKRASTYYDAGVEYAFIDPLAPTQSGVIPTLSLKRTLGANFLTGEAETAKTVLTLTLRLN</sequence>
<feature type="signal peptide" evidence="2">
    <location>
        <begin position="1"/>
        <end position="18"/>
    </location>
</feature>
<evidence type="ECO:0000256" key="2">
    <source>
        <dbReference type="SAM" id="SignalP"/>
    </source>
</evidence>
<evidence type="ECO:0000313" key="3">
    <source>
        <dbReference type="EMBL" id="MDR7271414.1"/>
    </source>
</evidence>
<dbReference type="EMBL" id="JAVDXU010000003">
    <property type="protein sequence ID" value="MDR7271414.1"/>
    <property type="molecule type" value="Genomic_DNA"/>
</dbReference>
<evidence type="ECO:0000313" key="4">
    <source>
        <dbReference type="Proteomes" id="UP001180453"/>
    </source>
</evidence>
<protein>
    <submittedName>
        <fullName evidence="3">Uncharacterized protein</fullName>
    </submittedName>
</protein>
<organism evidence="3 4">
    <name type="scientific">Roseateles saccharophilus</name>
    <name type="common">Pseudomonas saccharophila</name>
    <dbReference type="NCBI Taxonomy" id="304"/>
    <lineage>
        <taxon>Bacteria</taxon>
        <taxon>Pseudomonadati</taxon>
        <taxon>Pseudomonadota</taxon>
        <taxon>Betaproteobacteria</taxon>
        <taxon>Burkholderiales</taxon>
        <taxon>Sphaerotilaceae</taxon>
        <taxon>Roseateles</taxon>
    </lineage>
</organism>
<dbReference type="RefSeq" id="WP_310268603.1">
    <property type="nucleotide sequence ID" value="NZ_JAVDXU010000003.1"/>
</dbReference>
<keyword evidence="2" id="KW-0732">Signal</keyword>
<name>A0ABU1YRD0_ROSSA</name>
<dbReference type="Proteomes" id="UP001180453">
    <property type="component" value="Unassembled WGS sequence"/>
</dbReference>